<evidence type="ECO:0000313" key="4">
    <source>
        <dbReference type="Proteomes" id="UP001190926"/>
    </source>
</evidence>
<dbReference type="AlphaFoldDB" id="A0AAD4JJY4"/>
<dbReference type="Proteomes" id="UP001190926">
    <property type="component" value="Unassembled WGS sequence"/>
</dbReference>
<dbReference type="EMBL" id="SDAM02000039">
    <property type="protein sequence ID" value="KAH6835171.1"/>
    <property type="molecule type" value="Genomic_DNA"/>
</dbReference>
<protein>
    <recommendedName>
        <fullName evidence="2">DUF8204 domain-containing protein</fullName>
    </recommendedName>
</protein>
<feature type="compositionally biased region" description="Polar residues" evidence="1">
    <location>
        <begin position="138"/>
        <end position="156"/>
    </location>
</feature>
<dbReference type="InterPro" id="IPR058517">
    <property type="entry name" value="DUF8204"/>
</dbReference>
<comment type="caution">
    <text evidence="3">The sequence shown here is derived from an EMBL/GenBank/DDBJ whole genome shotgun (WGS) entry which is preliminary data.</text>
</comment>
<evidence type="ECO:0000259" key="2">
    <source>
        <dbReference type="Pfam" id="PF26631"/>
    </source>
</evidence>
<accession>A0AAD4JJY4</accession>
<feature type="domain" description="DUF8204" evidence="2">
    <location>
        <begin position="21"/>
        <end position="108"/>
    </location>
</feature>
<name>A0AAD4JJY4_PERFH</name>
<organism evidence="3 4">
    <name type="scientific">Perilla frutescens var. hirtella</name>
    <name type="common">Perilla citriodora</name>
    <name type="synonym">Perilla setoyensis</name>
    <dbReference type="NCBI Taxonomy" id="608512"/>
    <lineage>
        <taxon>Eukaryota</taxon>
        <taxon>Viridiplantae</taxon>
        <taxon>Streptophyta</taxon>
        <taxon>Embryophyta</taxon>
        <taxon>Tracheophyta</taxon>
        <taxon>Spermatophyta</taxon>
        <taxon>Magnoliopsida</taxon>
        <taxon>eudicotyledons</taxon>
        <taxon>Gunneridae</taxon>
        <taxon>Pentapetalae</taxon>
        <taxon>asterids</taxon>
        <taxon>lamiids</taxon>
        <taxon>Lamiales</taxon>
        <taxon>Lamiaceae</taxon>
        <taxon>Nepetoideae</taxon>
        <taxon>Elsholtzieae</taxon>
        <taxon>Perilla</taxon>
    </lineage>
</organism>
<feature type="region of interest" description="Disordered" evidence="1">
    <location>
        <begin position="115"/>
        <end position="156"/>
    </location>
</feature>
<evidence type="ECO:0000313" key="3">
    <source>
        <dbReference type="EMBL" id="KAH6835171.1"/>
    </source>
</evidence>
<dbReference type="PANTHER" id="PTHR34566:SF2">
    <property type="entry name" value="ALTERED INHERITANCE OF MITOCHONDRIA PROTEIN"/>
    <property type="match status" value="1"/>
</dbReference>
<sequence>MAEYEYESGASTENTNSNTAAKSCKGLLYYSSSMKADSKTPICAGFTRSHPNSSEVYVDMESKEDRTMTLPYFRFFCVGYSAYADRKGDHNFNGQETQTELPGCTGLMVRLGNYKTGDSASAPPISRLHNRKDGDGNGSPQRRSPTSTNSTEKGWV</sequence>
<gene>
    <name evidence="3" type="ORF">C2S53_004971</name>
</gene>
<proteinExistence type="predicted"/>
<dbReference type="Pfam" id="PF26631">
    <property type="entry name" value="DUF8204"/>
    <property type="match status" value="1"/>
</dbReference>
<dbReference type="PANTHER" id="PTHR34566">
    <property type="entry name" value="ALTERED INHERITANCE OF MITOCHONDRIA PROTEIN"/>
    <property type="match status" value="1"/>
</dbReference>
<reference evidence="3 4" key="1">
    <citation type="journal article" date="2021" name="Nat. Commun.">
        <title>Incipient diploidization of the medicinal plant Perilla within 10,000 years.</title>
        <authorList>
            <person name="Zhang Y."/>
            <person name="Shen Q."/>
            <person name="Leng L."/>
            <person name="Zhang D."/>
            <person name="Chen S."/>
            <person name="Shi Y."/>
            <person name="Ning Z."/>
            <person name="Chen S."/>
        </authorList>
    </citation>
    <scope>NUCLEOTIDE SEQUENCE [LARGE SCALE GENOMIC DNA]</scope>
    <source>
        <strain evidence="4">cv. PC099</strain>
    </source>
</reference>
<evidence type="ECO:0000256" key="1">
    <source>
        <dbReference type="SAM" id="MobiDB-lite"/>
    </source>
</evidence>
<keyword evidence="4" id="KW-1185">Reference proteome</keyword>